<feature type="compositionally biased region" description="Acidic residues" evidence="6">
    <location>
        <begin position="704"/>
        <end position="714"/>
    </location>
</feature>
<organism evidence="8 9">
    <name type="scientific">Laccaria amethystina LaAM-08-1</name>
    <dbReference type="NCBI Taxonomy" id="1095629"/>
    <lineage>
        <taxon>Eukaryota</taxon>
        <taxon>Fungi</taxon>
        <taxon>Dikarya</taxon>
        <taxon>Basidiomycota</taxon>
        <taxon>Agaricomycotina</taxon>
        <taxon>Agaricomycetes</taxon>
        <taxon>Agaricomycetidae</taxon>
        <taxon>Agaricales</taxon>
        <taxon>Agaricineae</taxon>
        <taxon>Hydnangiaceae</taxon>
        <taxon>Laccaria</taxon>
    </lineage>
</organism>
<feature type="compositionally biased region" description="Acidic residues" evidence="6">
    <location>
        <begin position="405"/>
        <end position="434"/>
    </location>
</feature>
<evidence type="ECO:0000259" key="7">
    <source>
        <dbReference type="PROSITE" id="PS50102"/>
    </source>
</evidence>
<dbReference type="STRING" id="1095629.A0A0C9XGW9"/>
<accession>A0A0C9XGW9</accession>
<dbReference type="GO" id="GO:0003729">
    <property type="term" value="F:mRNA binding"/>
    <property type="evidence" value="ECO:0007669"/>
    <property type="project" value="TreeGrafter"/>
</dbReference>
<feature type="region of interest" description="Disordered" evidence="6">
    <location>
        <begin position="101"/>
        <end position="133"/>
    </location>
</feature>
<feature type="region of interest" description="Disordered" evidence="6">
    <location>
        <begin position="876"/>
        <end position="955"/>
    </location>
</feature>
<evidence type="ECO:0000256" key="3">
    <source>
        <dbReference type="ARBA" id="ARBA00022884"/>
    </source>
</evidence>
<evidence type="ECO:0000313" key="9">
    <source>
        <dbReference type="Proteomes" id="UP000054477"/>
    </source>
</evidence>
<evidence type="ECO:0000256" key="2">
    <source>
        <dbReference type="ARBA" id="ARBA00022737"/>
    </source>
</evidence>
<dbReference type="PROSITE" id="PS50102">
    <property type="entry name" value="RRM"/>
    <property type="match status" value="3"/>
</dbReference>
<reference evidence="8 9" key="1">
    <citation type="submission" date="2014-04" db="EMBL/GenBank/DDBJ databases">
        <authorList>
            <consortium name="DOE Joint Genome Institute"/>
            <person name="Kuo A."/>
            <person name="Kohler A."/>
            <person name="Nagy L.G."/>
            <person name="Floudas D."/>
            <person name="Copeland A."/>
            <person name="Barry K.W."/>
            <person name="Cichocki N."/>
            <person name="Veneault-Fourrey C."/>
            <person name="LaButti K."/>
            <person name="Lindquist E.A."/>
            <person name="Lipzen A."/>
            <person name="Lundell T."/>
            <person name="Morin E."/>
            <person name="Murat C."/>
            <person name="Sun H."/>
            <person name="Tunlid A."/>
            <person name="Henrissat B."/>
            <person name="Grigoriev I.V."/>
            <person name="Hibbett D.S."/>
            <person name="Martin F."/>
            <person name="Nordberg H.P."/>
            <person name="Cantor M.N."/>
            <person name="Hua S.X."/>
        </authorList>
    </citation>
    <scope>NUCLEOTIDE SEQUENCE [LARGE SCALE GENOMIC DNA]</scope>
    <source>
        <strain evidence="8 9">LaAM-08-1</strain>
    </source>
</reference>
<protein>
    <recommendedName>
        <fullName evidence="7">RRM domain-containing protein</fullName>
    </recommendedName>
</protein>
<evidence type="ECO:0000256" key="4">
    <source>
        <dbReference type="ARBA" id="ARBA00023242"/>
    </source>
</evidence>
<feature type="region of interest" description="Disordered" evidence="6">
    <location>
        <begin position="401"/>
        <end position="465"/>
    </location>
</feature>
<keyword evidence="4" id="KW-0539">Nucleus</keyword>
<dbReference type="FunFam" id="3.30.70.330:FF:000406">
    <property type="entry name" value="Related to Nucleolar protein NOP4"/>
    <property type="match status" value="1"/>
</dbReference>
<dbReference type="PANTHER" id="PTHR48039:SF5">
    <property type="entry name" value="RNA-BINDING PROTEIN 28"/>
    <property type="match status" value="1"/>
</dbReference>
<dbReference type="EMBL" id="KN838707">
    <property type="protein sequence ID" value="KIJ96921.1"/>
    <property type="molecule type" value="Genomic_DNA"/>
</dbReference>
<dbReference type="SUPFAM" id="SSF54928">
    <property type="entry name" value="RNA-binding domain, RBD"/>
    <property type="match status" value="2"/>
</dbReference>
<feature type="region of interest" description="Disordered" evidence="6">
    <location>
        <begin position="815"/>
        <end position="856"/>
    </location>
</feature>
<keyword evidence="9" id="KW-1185">Reference proteome</keyword>
<feature type="domain" description="RRM" evidence="7">
    <location>
        <begin position="23"/>
        <end position="103"/>
    </location>
</feature>
<feature type="compositionally biased region" description="Acidic residues" evidence="6">
    <location>
        <begin position="885"/>
        <end position="894"/>
    </location>
</feature>
<dbReference type="InterPro" id="IPR035979">
    <property type="entry name" value="RBD_domain_sf"/>
</dbReference>
<dbReference type="OrthoDB" id="267048at2759"/>
<proteinExistence type="predicted"/>
<evidence type="ECO:0000256" key="5">
    <source>
        <dbReference type="PROSITE-ProRule" id="PRU00176"/>
    </source>
</evidence>
<evidence type="ECO:0000256" key="1">
    <source>
        <dbReference type="ARBA" id="ARBA00004123"/>
    </source>
</evidence>
<comment type="subcellular location">
    <subcellularLocation>
        <location evidence="1">Nucleus</location>
    </subcellularLocation>
</comment>
<dbReference type="SMART" id="SM00360">
    <property type="entry name" value="RRM"/>
    <property type="match status" value="5"/>
</dbReference>
<dbReference type="InterPro" id="IPR000504">
    <property type="entry name" value="RRM_dom"/>
</dbReference>
<feature type="domain" description="RRM" evidence="7">
    <location>
        <begin position="465"/>
        <end position="582"/>
    </location>
</feature>
<feature type="region of interest" description="Disordered" evidence="6">
    <location>
        <begin position="691"/>
        <end position="744"/>
    </location>
</feature>
<feature type="compositionally biased region" description="Basic residues" evidence="6">
    <location>
        <begin position="942"/>
        <end position="955"/>
    </location>
</feature>
<feature type="compositionally biased region" description="Basic and acidic residues" evidence="6">
    <location>
        <begin position="715"/>
        <end position="724"/>
    </location>
</feature>
<feature type="region of interest" description="Disordered" evidence="6">
    <location>
        <begin position="346"/>
        <end position="377"/>
    </location>
</feature>
<feature type="region of interest" description="Disordered" evidence="6">
    <location>
        <begin position="1"/>
        <end position="20"/>
    </location>
</feature>
<evidence type="ECO:0000256" key="6">
    <source>
        <dbReference type="SAM" id="MobiDB-lite"/>
    </source>
</evidence>
<evidence type="ECO:0000313" key="8">
    <source>
        <dbReference type="EMBL" id="KIJ96921.1"/>
    </source>
</evidence>
<feature type="compositionally biased region" description="Basic and acidic residues" evidence="6">
    <location>
        <begin position="895"/>
        <end position="931"/>
    </location>
</feature>
<dbReference type="GO" id="GO:0005730">
    <property type="term" value="C:nucleolus"/>
    <property type="evidence" value="ECO:0007669"/>
    <property type="project" value="TreeGrafter"/>
</dbReference>
<dbReference type="Gene3D" id="3.30.70.330">
    <property type="match status" value="5"/>
</dbReference>
<feature type="compositionally biased region" description="Acidic residues" evidence="6">
    <location>
        <begin position="352"/>
        <end position="374"/>
    </location>
</feature>
<sequence>MSTALGKRKQRDEDGPKHGLHGSTLFVSNLPYTATSTDLQTLFSDIAPVRSAFIVTEPGSGVSKGVGYVSFAIKEDAESSFAKIAEEGISLVGRKLRVQWAESKPKEPREKGDATVKKEPKSHPPPRPHVPHDPLAIRTIIISGLPPTIDSKVLWKKIRKYEGAENVDWPLKNNESGKEDPTTAHVRFTTPSSALDAIHKLHAHVYKGCLLSVTLKKRLDTLAKPSAPSKKDAAAAAAPSHASRLIVRNIPFNATEQDLRAVFLPYGPIHSVHIPTTHTQKVEEEEGENAPAKPRTKGFAFVWMLSRKDAERAIEGCNGITVRAGTAETLVLDKQKRKKQRRIELKMKAADNEEGDEEMADAQEEEEEEREEVVDDKRATERVIAVDWALSKDKWKEEKAKMMEDVDMDEEDESDSDEDSDSDEGSESDNDENSNTDSESHPTTDSDSNEENPDKPTLPPPEAGTTLFIRNLPFSATQEDLRALFRTFGPLRYARITTDPSSGRSRGTGFACFWNVEDADRVVGLCEEVRAETGGSATTTATTQKKKNPFVLPSILTPDPSSGLARSLVLHGRTLDVVRAVTRDVAGRLKEEGERMREKADKRNMYLLREGVIMPNTPSAQYLTPAEVEKRTSSFNARRTLLKSNPSLFISKTRLSIRQIPIFVTERMLKRLSLHALKAFEDEVKNGSRAGLTADELASGKMADDDDDGDDNEDNKEKPQDAGEKKKKKNKFTGPKSLNTPIKQTKIVRQPERVDAVTGKGRSKGYGFVEMHTHGDALRLLRWANNNPAVGALFEGWWGDELAMLLKLELGKQKQAAGEGEEEKEGGGRDEARVKRIKDELEGVKSGEGGKKRKAKGTLIVEFSIENVQVVQRRKAALERSLQKEEEEEEEEDEPSPKKQKLSEGEGKKKRDKQPKEVKETIHEPVKDESVKPVNKLGSIIGRKRRERKGKKGSR</sequence>
<dbReference type="Proteomes" id="UP000054477">
    <property type="component" value="Unassembled WGS sequence"/>
</dbReference>
<feature type="compositionally biased region" description="Basic and acidic residues" evidence="6">
    <location>
        <begin position="103"/>
        <end position="122"/>
    </location>
</feature>
<feature type="domain" description="RRM" evidence="7">
    <location>
        <begin position="243"/>
        <end position="337"/>
    </location>
</feature>
<dbReference type="AlphaFoldDB" id="A0A0C9XGW9"/>
<reference evidence="9" key="2">
    <citation type="submission" date="2015-01" db="EMBL/GenBank/DDBJ databases">
        <title>Evolutionary Origins and Diversification of the Mycorrhizal Mutualists.</title>
        <authorList>
            <consortium name="DOE Joint Genome Institute"/>
            <consortium name="Mycorrhizal Genomics Consortium"/>
            <person name="Kohler A."/>
            <person name="Kuo A."/>
            <person name="Nagy L.G."/>
            <person name="Floudas D."/>
            <person name="Copeland A."/>
            <person name="Barry K.W."/>
            <person name="Cichocki N."/>
            <person name="Veneault-Fourrey C."/>
            <person name="LaButti K."/>
            <person name="Lindquist E.A."/>
            <person name="Lipzen A."/>
            <person name="Lundell T."/>
            <person name="Morin E."/>
            <person name="Murat C."/>
            <person name="Riley R."/>
            <person name="Ohm R."/>
            <person name="Sun H."/>
            <person name="Tunlid A."/>
            <person name="Henrissat B."/>
            <person name="Grigoriev I.V."/>
            <person name="Hibbett D.S."/>
            <person name="Martin F."/>
        </authorList>
    </citation>
    <scope>NUCLEOTIDE SEQUENCE [LARGE SCALE GENOMIC DNA]</scope>
    <source>
        <strain evidence="9">LaAM-08-1</strain>
    </source>
</reference>
<dbReference type="InterPro" id="IPR051945">
    <property type="entry name" value="RRM_MRD1_RNA_proc_ribogen"/>
</dbReference>
<dbReference type="Pfam" id="PF00076">
    <property type="entry name" value="RRM_1"/>
    <property type="match status" value="4"/>
</dbReference>
<keyword evidence="3 5" id="KW-0694">RNA-binding</keyword>
<name>A0A0C9XGW9_9AGAR</name>
<dbReference type="InterPro" id="IPR012677">
    <property type="entry name" value="Nucleotide-bd_a/b_plait_sf"/>
</dbReference>
<dbReference type="HOGENOM" id="CLU_011608_0_0_1"/>
<dbReference type="PANTHER" id="PTHR48039">
    <property type="entry name" value="RNA-BINDING MOTIF PROTEIN 14B"/>
    <property type="match status" value="1"/>
</dbReference>
<gene>
    <name evidence="8" type="ORF">K443DRAFT_106466</name>
</gene>
<feature type="compositionally biased region" description="Basic and acidic residues" evidence="6">
    <location>
        <begin position="825"/>
        <end position="850"/>
    </location>
</feature>
<keyword evidence="2" id="KW-0677">Repeat</keyword>